<sequence>MKIGKSMESSKNLLLFLKSLLVFQKEEDEVDVDQKSRRGEEWSIRSGFNARFETDMSGQLSNWHKEKGKNPNVFDVNTLFFVEAAESVFPFSSLNLSLPLLPFVIPNLLHPSSSSHPFFALLRFSSTELPAKTFNNPLFKSLRYPNPNPNPSPLSLSAFPASGFLPSLVFINTHFFLFLFWVLECVLMGFGFPSLGLFQVWHYNGLDVF</sequence>
<evidence type="ECO:0000313" key="3">
    <source>
        <dbReference type="Proteomes" id="UP001642487"/>
    </source>
</evidence>
<dbReference type="Proteomes" id="UP001642487">
    <property type="component" value="Chromosome 9"/>
</dbReference>
<keyword evidence="3" id="KW-1185">Reference proteome</keyword>
<dbReference type="EMBL" id="OZ021743">
    <property type="protein sequence ID" value="CAK9329450.1"/>
    <property type="molecule type" value="Genomic_DNA"/>
</dbReference>
<organism evidence="2 3">
    <name type="scientific">Citrullus colocynthis</name>
    <name type="common">colocynth</name>
    <dbReference type="NCBI Taxonomy" id="252529"/>
    <lineage>
        <taxon>Eukaryota</taxon>
        <taxon>Viridiplantae</taxon>
        <taxon>Streptophyta</taxon>
        <taxon>Embryophyta</taxon>
        <taxon>Tracheophyta</taxon>
        <taxon>Spermatophyta</taxon>
        <taxon>Magnoliopsida</taxon>
        <taxon>eudicotyledons</taxon>
        <taxon>Gunneridae</taxon>
        <taxon>Pentapetalae</taxon>
        <taxon>rosids</taxon>
        <taxon>fabids</taxon>
        <taxon>Cucurbitales</taxon>
        <taxon>Cucurbitaceae</taxon>
        <taxon>Benincaseae</taxon>
        <taxon>Citrullus</taxon>
    </lineage>
</organism>
<evidence type="ECO:0000313" key="2">
    <source>
        <dbReference type="EMBL" id="CAK9329450.1"/>
    </source>
</evidence>
<feature type="transmembrane region" description="Helical" evidence="1">
    <location>
        <begin position="178"/>
        <end position="201"/>
    </location>
</feature>
<keyword evidence="1" id="KW-0812">Transmembrane</keyword>
<proteinExistence type="predicted"/>
<reference evidence="2 3" key="1">
    <citation type="submission" date="2024-03" db="EMBL/GenBank/DDBJ databases">
        <authorList>
            <person name="Gkanogiannis A."/>
            <person name="Becerra Lopez-Lavalle L."/>
        </authorList>
    </citation>
    <scope>NUCLEOTIDE SEQUENCE [LARGE SCALE GENOMIC DNA]</scope>
</reference>
<keyword evidence="1" id="KW-1133">Transmembrane helix</keyword>
<evidence type="ECO:0000256" key="1">
    <source>
        <dbReference type="SAM" id="Phobius"/>
    </source>
</evidence>
<gene>
    <name evidence="2" type="ORF">CITCOLO1_LOCUS21906</name>
</gene>
<name>A0ABP0ZEY7_9ROSI</name>
<accession>A0ABP0ZEY7</accession>
<keyword evidence="1" id="KW-0472">Membrane</keyword>
<protein>
    <submittedName>
        <fullName evidence="2">Uncharacterized protein</fullName>
    </submittedName>
</protein>